<gene>
    <name evidence="2" type="ORF">SAMN05421875_1344</name>
</gene>
<dbReference type="GeneID" id="34234797"/>
<dbReference type="STRING" id="592050.SAMN05421875_1344"/>
<evidence type="ECO:0000313" key="2">
    <source>
        <dbReference type="EMBL" id="SEA82935.1"/>
    </source>
</evidence>
<keyword evidence="3" id="KW-1185">Reference proteome</keyword>
<dbReference type="SUPFAM" id="SSF89796">
    <property type="entry name" value="CoA-transferase family III (CaiB/BaiF)"/>
    <property type="match status" value="1"/>
</dbReference>
<dbReference type="InterPro" id="IPR050483">
    <property type="entry name" value="CoA-transferase_III_domain"/>
</dbReference>
<dbReference type="InterPro" id="IPR003673">
    <property type="entry name" value="CoA-Trfase_fam_III"/>
</dbReference>
<evidence type="ECO:0000313" key="3">
    <source>
        <dbReference type="Proteomes" id="UP000199002"/>
    </source>
</evidence>
<dbReference type="InterPro" id="IPR023606">
    <property type="entry name" value="CoA-Trfase_III_dom_1_sf"/>
</dbReference>
<dbReference type="Gene3D" id="3.40.50.10540">
    <property type="entry name" value="Crotonobetainyl-coa:carnitine coa-transferase, domain 1"/>
    <property type="match status" value="1"/>
</dbReference>
<dbReference type="RefSeq" id="WP_092700405.1">
    <property type="nucleotide sequence ID" value="NZ_CAXIQL010000077.1"/>
</dbReference>
<keyword evidence="1 2" id="KW-0808">Transferase</keyword>
<organism evidence="2 3">
    <name type="scientific">Acidovorax soli</name>
    <dbReference type="NCBI Taxonomy" id="592050"/>
    <lineage>
        <taxon>Bacteria</taxon>
        <taxon>Pseudomonadati</taxon>
        <taxon>Pseudomonadota</taxon>
        <taxon>Betaproteobacteria</taxon>
        <taxon>Burkholderiales</taxon>
        <taxon>Comamonadaceae</taxon>
        <taxon>Acidovorax</taxon>
    </lineage>
</organism>
<dbReference type="EMBL" id="FNQJ01000034">
    <property type="protein sequence ID" value="SEA82935.1"/>
    <property type="molecule type" value="Genomic_DNA"/>
</dbReference>
<dbReference type="Pfam" id="PF02515">
    <property type="entry name" value="CoA_transf_3"/>
    <property type="match status" value="1"/>
</dbReference>
<reference evidence="3" key="1">
    <citation type="submission" date="2016-10" db="EMBL/GenBank/DDBJ databases">
        <authorList>
            <person name="Varghese N."/>
            <person name="Submissions S."/>
        </authorList>
    </citation>
    <scope>NUCLEOTIDE SEQUENCE [LARGE SCALE GENOMIC DNA]</scope>
    <source>
        <strain evidence="3">DSM 25157</strain>
    </source>
</reference>
<dbReference type="PANTHER" id="PTHR48207">
    <property type="entry name" value="SUCCINATE--HYDROXYMETHYLGLUTARATE COA-TRANSFERASE"/>
    <property type="match status" value="1"/>
</dbReference>
<dbReference type="GO" id="GO:0008410">
    <property type="term" value="F:CoA-transferase activity"/>
    <property type="evidence" value="ECO:0007669"/>
    <property type="project" value="TreeGrafter"/>
</dbReference>
<dbReference type="PANTHER" id="PTHR48207:SF3">
    <property type="entry name" value="SUCCINATE--HYDROXYMETHYLGLUTARATE COA-TRANSFERASE"/>
    <property type="match status" value="1"/>
</dbReference>
<evidence type="ECO:0000256" key="1">
    <source>
        <dbReference type="ARBA" id="ARBA00022679"/>
    </source>
</evidence>
<name>A0A1H4ED12_9BURK</name>
<protein>
    <submittedName>
        <fullName evidence="2">Crotonobetainyl-CoA:carnitine CoA-transferase CaiB</fullName>
    </submittedName>
</protein>
<dbReference type="Proteomes" id="UP000199002">
    <property type="component" value="Unassembled WGS sequence"/>
</dbReference>
<dbReference type="Gene3D" id="3.30.1540.10">
    <property type="entry name" value="formyl-coa transferase, domain 3"/>
    <property type="match status" value="1"/>
</dbReference>
<dbReference type="AlphaFoldDB" id="A0A1H4ED12"/>
<accession>A0A1H4ED12</accession>
<sequence length="385" mass="41324">MNTSATPSCAGALAGIKVLDLSRILGGPLCGQILGDHGADVLKVEPPQGDDTRAWGPPFRDGVASYYFGLNRNKRIQFLDLSAADGQQRVRELMAQADVVVENFKVGTMEKWGIGYEQMRHDFPHLVWCRVTGFGADGPLGSLPGYDAAIQAMAGLMSINGEADGDPLRVGLPVVDMVTGLNAVIGVLLALHERARSGMGQLVDAALYDSGLSLLHPHAANWFMSGKIPQRTGNAHPNIYPYDVIRTGGAPIFLAVGNDRQFRLLCGHIGQQALADDERFATAGQRSVHRAVLKPLLEQAFAAYDGVPLADALMAIGVPAAPVLDVEQALQHPHTLHRDMVVRLDGYQGLGAPVKLGRTPASYRFAPLSEGQDFLPMPEDGRTRE</sequence>
<proteinExistence type="predicted"/>
<dbReference type="InterPro" id="IPR044855">
    <property type="entry name" value="CoA-Trfase_III_dom3_sf"/>
</dbReference>